<name>A0ABQ4IBI1_9ACTN</name>
<feature type="transmembrane region" description="Helical" evidence="1">
    <location>
        <begin position="315"/>
        <end position="333"/>
    </location>
</feature>
<evidence type="ECO:0000313" key="2">
    <source>
        <dbReference type="EMBL" id="GIJ15232.1"/>
    </source>
</evidence>
<reference evidence="2 3" key="1">
    <citation type="submission" date="2021-01" db="EMBL/GenBank/DDBJ databases">
        <title>Whole genome shotgun sequence of Verrucosispora gifhornensis NBRC 16317.</title>
        <authorList>
            <person name="Komaki H."/>
            <person name="Tamura T."/>
        </authorList>
    </citation>
    <scope>NUCLEOTIDE SEQUENCE [LARGE SCALE GENOMIC DNA]</scope>
    <source>
        <strain evidence="2 3">NBRC 16317</strain>
    </source>
</reference>
<keyword evidence="1" id="KW-1133">Transmembrane helix</keyword>
<proteinExistence type="predicted"/>
<evidence type="ECO:0000256" key="1">
    <source>
        <dbReference type="SAM" id="Phobius"/>
    </source>
</evidence>
<dbReference type="Proteomes" id="UP000647860">
    <property type="component" value="Unassembled WGS sequence"/>
</dbReference>
<protein>
    <submittedName>
        <fullName evidence="2">Membrane protein</fullName>
    </submittedName>
</protein>
<feature type="transmembrane region" description="Helical" evidence="1">
    <location>
        <begin position="142"/>
        <end position="159"/>
    </location>
</feature>
<comment type="caution">
    <text evidence="2">The sequence shown here is derived from an EMBL/GenBank/DDBJ whole genome shotgun (WGS) entry which is preliminary data.</text>
</comment>
<dbReference type="PANTHER" id="PTHR36840">
    <property type="entry name" value="BLL5714 PROTEIN"/>
    <property type="match status" value="1"/>
</dbReference>
<feature type="transmembrane region" description="Helical" evidence="1">
    <location>
        <begin position="55"/>
        <end position="72"/>
    </location>
</feature>
<feature type="transmembrane region" description="Helical" evidence="1">
    <location>
        <begin position="211"/>
        <end position="228"/>
    </location>
</feature>
<dbReference type="InterPro" id="IPR010640">
    <property type="entry name" value="Low_temperature_requirement_A"/>
</dbReference>
<accession>A0ABQ4IBI1</accession>
<evidence type="ECO:0000313" key="3">
    <source>
        <dbReference type="Proteomes" id="UP000647860"/>
    </source>
</evidence>
<feature type="transmembrane region" description="Helical" evidence="1">
    <location>
        <begin position="240"/>
        <end position="260"/>
    </location>
</feature>
<keyword evidence="1" id="KW-0472">Membrane</keyword>
<dbReference type="RefSeq" id="WP_102658716.1">
    <property type="nucleotide sequence ID" value="NZ_BAAAGZ010000009.1"/>
</dbReference>
<gene>
    <name evidence="2" type="ORF">Vgi01_19160</name>
</gene>
<feature type="transmembrane region" description="Helical" evidence="1">
    <location>
        <begin position="281"/>
        <end position="303"/>
    </location>
</feature>
<feature type="transmembrane region" description="Helical" evidence="1">
    <location>
        <begin position="84"/>
        <end position="102"/>
    </location>
</feature>
<feature type="transmembrane region" description="Helical" evidence="1">
    <location>
        <begin position="21"/>
        <end position="43"/>
    </location>
</feature>
<keyword evidence="1" id="KW-0812">Transmembrane</keyword>
<dbReference type="EMBL" id="BOPA01000014">
    <property type="protein sequence ID" value="GIJ15232.1"/>
    <property type="molecule type" value="Genomic_DNA"/>
</dbReference>
<keyword evidence="3" id="KW-1185">Reference proteome</keyword>
<feature type="transmembrane region" description="Helical" evidence="1">
    <location>
        <begin position="108"/>
        <end position="130"/>
    </location>
</feature>
<feature type="transmembrane region" description="Helical" evidence="1">
    <location>
        <begin position="368"/>
        <end position="384"/>
    </location>
</feature>
<organism evidence="2 3">
    <name type="scientific">Micromonospora gifhornensis</name>
    <dbReference type="NCBI Taxonomy" id="84594"/>
    <lineage>
        <taxon>Bacteria</taxon>
        <taxon>Bacillati</taxon>
        <taxon>Actinomycetota</taxon>
        <taxon>Actinomycetes</taxon>
        <taxon>Micromonosporales</taxon>
        <taxon>Micromonosporaceae</taxon>
        <taxon>Micromonospora</taxon>
    </lineage>
</organism>
<sequence>MDEKTTAGPLLRTREAPKQPAFIELFFDLVYVFALTQLTHLMIDNLTLEGGFEALVLFLALWWVWVLTAWMTDQFDPQRASVQWYVILVMFGILLMAIQVPKGFDGNGLFFAITFSAINLGRFLFCAGAARGTTLLRHVLRARFWSVISTLFWIPGAFVEGWARGGLWLAALAVDYVSALLRWPTPWRSRRALGPALELAATHLAERYRQVFLIALGEIVLIMGLTFTNTGYDAFTPRRTVVLALSFASAALMWRLYIYQAGSQLAPAIAVSGNPHRLSQWSAYAHMAMVAGILLTAVGFTLAIEHPFERTPTSWVAAITGGPALFLAGRSAFEYVIFGRATWPRLMGILGLAGLSVIAPHLLPEVTLAATTFVLIALVAYETARGHRRPPKKPAPSI</sequence>
<dbReference type="Pfam" id="PF06772">
    <property type="entry name" value="LtrA"/>
    <property type="match status" value="1"/>
</dbReference>
<dbReference type="PANTHER" id="PTHR36840:SF1">
    <property type="entry name" value="BLL5714 PROTEIN"/>
    <property type="match status" value="1"/>
</dbReference>